<dbReference type="Gene3D" id="2.40.100.20">
    <property type="match status" value="1"/>
</dbReference>
<dbReference type="Pfam" id="PF04126">
    <property type="entry name" value="Cyclophil_like"/>
    <property type="match status" value="1"/>
</dbReference>
<dbReference type="AlphaFoldDB" id="A0A832Z265"/>
<evidence type="ECO:0000259" key="1">
    <source>
        <dbReference type="Pfam" id="PF04126"/>
    </source>
</evidence>
<comment type="caution">
    <text evidence="2">The sequence shown here is derived from an EMBL/GenBank/DDBJ whole genome shotgun (WGS) entry which is preliminary data.</text>
</comment>
<gene>
    <name evidence="2" type="ORF">EYH02_00820</name>
</gene>
<dbReference type="EMBL" id="DQTV01000016">
    <property type="protein sequence ID" value="HIP56603.1"/>
    <property type="molecule type" value="Genomic_DNA"/>
</dbReference>
<dbReference type="InterPro" id="IPR029000">
    <property type="entry name" value="Cyclophilin-like_dom_sf"/>
</dbReference>
<feature type="domain" description="Cyclophilin TM1367-like" evidence="1">
    <location>
        <begin position="19"/>
        <end position="111"/>
    </location>
</feature>
<dbReference type="Proteomes" id="UP000605805">
    <property type="component" value="Unassembled WGS sequence"/>
</dbReference>
<accession>A0A832Z265</accession>
<protein>
    <recommendedName>
        <fullName evidence="1">Cyclophilin TM1367-like domain-containing protein</fullName>
    </recommendedName>
</protein>
<organism evidence="2 3">
    <name type="scientific">Ignisphaera aggregans</name>
    <dbReference type="NCBI Taxonomy" id="334771"/>
    <lineage>
        <taxon>Archaea</taxon>
        <taxon>Thermoproteota</taxon>
        <taxon>Thermoprotei</taxon>
        <taxon>Desulfurococcales</taxon>
        <taxon>Desulfurococcaceae</taxon>
        <taxon>Ignisphaera</taxon>
    </lineage>
</organism>
<evidence type="ECO:0000313" key="3">
    <source>
        <dbReference type="Proteomes" id="UP000605805"/>
    </source>
</evidence>
<proteinExistence type="predicted"/>
<name>A0A832Z265_9CREN</name>
<evidence type="ECO:0000313" key="2">
    <source>
        <dbReference type="EMBL" id="HIP56603.1"/>
    </source>
</evidence>
<dbReference type="SUPFAM" id="SSF50891">
    <property type="entry name" value="Cyclophilin-like"/>
    <property type="match status" value="1"/>
</dbReference>
<dbReference type="InterPro" id="IPR025658">
    <property type="entry name" value="Cyclophilin_TM1367"/>
</dbReference>
<sequence>MLLELRLPDTETSFIVSIQRYVDEVESVLPFESSTQIWKQEIYFETPIKIANGEKVRRVKRGGVYYWPPGKAMCLFYGWTQVYTPAIELGYIVDPLHRLFSVGSEAKIVVEKHRPVAELMPIVEKLKSLGFEAATPLDNGNRIVVGFKEVRNVRIAFSIYVEDYGIHIESEGLARFGEDAYTLNIIHRLKRRIESWSEYLRVDSTEDGWIAITATLENLDELTRAVEELAEGMRIAHYIMYA</sequence>
<reference evidence="2" key="1">
    <citation type="journal article" date="2020" name="ISME J.">
        <title>Gammaproteobacteria mediating utilization of methyl-, sulfur- and petroleum organic compounds in deep ocean hydrothermal plumes.</title>
        <authorList>
            <person name="Zhou Z."/>
            <person name="Liu Y."/>
            <person name="Pan J."/>
            <person name="Cron B.R."/>
            <person name="Toner B.M."/>
            <person name="Anantharaman K."/>
            <person name="Breier J.A."/>
            <person name="Dick G.J."/>
            <person name="Li M."/>
        </authorList>
    </citation>
    <scope>NUCLEOTIDE SEQUENCE</scope>
    <source>
        <strain evidence="2">SZUA-1435</strain>
    </source>
</reference>